<dbReference type="VEuPathDB" id="VectorBase:BGLB019798"/>
<sequence>MLIIDTSSAYVFVQFLRKKETDTRLQNGYASFDNSGKTTDSVKLSTGEKTPLLNRRSNVRTSLADETARTSASEKEKDNEDHLVQASLFKVLVKTYGIELLNAQVCKFVYDLLQFVSPLLL</sequence>
<feature type="region of interest" description="Disordered" evidence="1">
    <location>
        <begin position="60"/>
        <end position="80"/>
    </location>
</feature>
<evidence type="ECO:0000313" key="3">
    <source>
        <dbReference type="Proteomes" id="UP000076420"/>
    </source>
</evidence>
<proteinExistence type="predicted"/>
<feature type="compositionally biased region" description="Basic and acidic residues" evidence="1">
    <location>
        <begin position="66"/>
        <end position="80"/>
    </location>
</feature>
<evidence type="ECO:0000256" key="1">
    <source>
        <dbReference type="SAM" id="MobiDB-lite"/>
    </source>
</evidence>
<reference evidence="2" key="1">
    <citation type="submission" date="2020-05" db="UniProtKB">
        <authorList>
            <consortium name="EnsemblMetazoa"/>
        </authorList>
    </citation>
    <scope>IDENTIFICATION</scope>
    <source>
        <strain evidence="2">BB02</strain>
    </source>
</reference>
<organism evidence="2 3">
    <name type="scientific">Biomphalaria glabrata</name>
    <name type="common">Bloodfluke planorb</name>
    <name type="synonym">Freshwater snail</name>
    <dbReference type="NCBI Taxonomy" id="6526"/>
    <lineage>
        <taxon>Eukaryota</taxon>
        <taxon>Metazoa</taxon>
        <taxon>Spiralia</taxon>
        <taxon>Lophotrochozoa</taxon>
        <taxon>Mollusca</taxon>
        <taxon>Gastropoda</taxon>
        <taxon>Heterobranchia</taxon>
        <taxon>Euthyneura</taxon>
        <taxon>Panpulmonata</taxon>
        <taxon>Hygrophila</taxon>
        <taxon>Lymnaeoidea</taxon>
        <taxon>Planorbidae</taxon>
        <taxon>Biomphalaria</taxon>
    </lineage>
</organism>
<evidence type="ECO:0000313" key="2">
    <source>
        <dbReference type="EnsemblMetazoa" id="BGLB019798-PA"/>
    </source>
</evidence>
<dbReference type="KEGG" id="bgt:106077421"/>
<dbReference type="AlphaFoldDB" id="A0A2C9KHT8"/>
<protein>
    <submittedName>
        <fullName evidence="2">Uncharacterized protein</fullName>
    </submittedName>
</protein>
<accession>A0A2C9KHT8</accession>
<dbReference type="EnsemblMetazoa" id="BGLB019798-RA">
    <property type="protein sequence ID" value="BGLB019798-PA"/>
    <property type="gene ID" value="BGLB019798"/>
</dbReference>
<gene>
    <name evidence="2" type="primary">106077421</name>
</gene>
<name>A0A2C9KHT8_BIOGL</name>
<dbReference type="Proteomes" id="UP000076420">
    <property type="component" value="Unassembled WGS sequence"/>
</dbReference>